<reference evidence="1" key="1">
    <citation type="submission" date="2021-07" db="EMBL/GenBank/DDBJ databases">
        <authorList>
            <person name="Catto M.A."/>
            <person name="Jacobson A."/>
            <person name="Kennedy G."/>
            <person name="Labadie P."/>
            <person name="Hunt B.G."/>
            <person name="Srinivasan R."/>
        </authorList>
    </citation>
    <scope>NUCLEOTIDE SEQUENCE</scope>
    <source>
        <strain evidence="1">PL_HMW_Pooled</strain>
        <tissue evidence="1">Head</tissue>
    </source>
</reference>
<dbReference type="Pfam" id="PF06585">
    <property type="entry name" value="JHBP"/>
    <property type="match status" value="1"/>
</dbReference>
<dbReference type="Proteomes" id="UP001219518">
    <property type="component" value="Unassembled WGS sequence"/>
</dbReference>
<proteinExistence type="predicted"/>
<keyword evidence="2" id="KW-1185">Reference proteome</keyword>
<comment type="caution">
    <text evidence="1">The sequence shown here is derived from an EMBL/GenBank/DDBJ whole genome shotgun (WGS) entry which is preliminary data.</text>
</comment>
<reference evidence="1" key="2">
    <citation type="journal article" date="2023" name="BMC Genomics">
        <title>Pest status, molecular evolution, and epigenetic factors derived from the genome assembly of Frankliniella fusca, a thysanopteran phytovirus vector.</title>
        <authorList>
            <person name="Catto M.A."/>
            <person name="Labadie P.E."/>
            <person name="Jacobson A.L."/>
            <person name="Kennedy G.G."/>
            <person name="Srinivasan R."/>
            <person name="Hunt B.G."/>
        </authorList>
    </citation>
    <scope>NUCLEOTIDE SEQUENCE</scope>
    <source>
        <strain evidence="1">PL_HMW_Pooled</strain>
    </source>
</reference>
<evidence type="ECO:0000313" key="1">
    <source>
        <dbReference type="EMBL" id="KAK3922653.1"/>
    </source>
</evidence>
<sequence length="483" mass="52278">MWQRGRHEDGLAFLGRGRAEVLPEAPSQFLDAETTVKPSAAADGQTVVLDANSPAVKAKAQKLSAQIHAILEHFKQDDPTGFPGAEVPDPMSVPAMNSSFAIATMEFMNVSVHGLSQFRFHEGTVNVTAMKCKLTARIESVLIVGNYTLCTWLSCSSGGFTVTLDGVLVSGVAGLEVGPRGRLRAEEIGMDVTFQSIAMDFKNLGFMMSMFQGMINKVGSFLFDNIKPFILSEVNAKMRAEVDQQVAAVDIGFPSSLAPIDVMVAEARHTVRSMGLDPYHLPDIVKKAGPFEAAVSSLFARGLSSFYRKGDVALWMRERVLHAVAHVATKELTGTCRWLVHAPGLPGVLAPLTRRAGDASFTVEYLEARMVFNQSLDTRRHPYLEELDITLGPMQLVSRGDAGRHVNALAEFSANVLPNLLRYQIVDALEAPIRRRVQDVLDKVNVEELINDKLDDIDGMLAAAGVTTLEPSGTTTAAPTAGA</sequence>
<gene>
    <name evidence="1" type="ORF">KUF71_001449</name>
</gene>
<dbReference type="PANTHER" id="PTHR11008:SF13">
    <property type="entry name" value="FI04421P"/>
    <property type="match status" value="1"/>
</dbReference>
<dbReference type="Gene3D" id="3.15.10.30">
    <property type="entry name" value="Haemolymph juvenile hormone binding protein"/>
    <property type="match status" value="1"/>
</dbReference>
<accession>A0AAE1LK40</accession>
<evidence type="ECO:0000313" key="2">
    <source>
        <dbReference type="Proteomes" id="UP001219518"/>
    </source>
</evidence>
<protein>
    <submittedName>
        <fullName evidence="1">Polygalacturonase</fullName>
    </submittedName>
</protein>
<dbReference type="InterPro" id="IPR010562">
    <property type="entry name" value="Haemolymph_juvenile_hormone-bd"/>
</dbReference>
<dbReference type="AlphaFoldDB" id="A0AAE1LK40"/>
<name>A0AAE1LK40_9NEOP</name>
<dbReference type="PANTHER" id="PTHR11008">
    <property type="entry name" value="PROTEIN TAKEOUT-LIKE PROTEIN"/>
    <property type="match status" value="1"/>
</dbReference>
<dbReference type="InterPro" id="IPR038606">
    <property type="entry name" value="To_sf"/>
</dbReference>
<organism evidence="1 2">
    <name type="scientific">Frankliniella fusca</name>
    <dbReference type="NCBI Taxonomy" id="407009"/>
    <lineage>
        <taxon>Eukaryota</taxon>
        <taxon>Metazoa</taxon>
        <taxon>Ecdysozoa</taxon>
        <taxon>Arthropoda</taxon>
        <taxon>Hexapoda</taxon>
        <taxon>Insecta</taxon>
        <taxon>Pterygota</taxon>
        <taxon>Neoptera</taxon>
        <taxon>Paraneoptera</taxon>
        <taxon>Thysanoptera</taxon>
        <taxon>Terebrantia</taxon>
        <taxon>Thripoidea</taxon>
        <taxon>Thripidae</taxon>
        <taxon>Frankliniella</taxon>
    </lineage>
</organism>
<dbReference type="EMBL" id="JAHWGI010001107">
    <property type="protein sequence ID" value="KAK3922653.1"/>
    <property type="molecule type" value="Genomic_DNA"/>
</dbReference>